<proteinExistence type="predicted"/>
<dbReference type="WBParaSite" id="nRc.2.0.1.t35190-RA">
    <property type="protein sequence ID" value="nRc.2.0.1.t35190-RA"/>
    <property type="gene ID" value="nRc.2.0.1.g35190"/>
</dbReference>
<dbReference type="AlphaFoldDB" id="A0A915K9Z6"/>
<evidence type="ECO:0000313" key="4">
    <source>
        <dbReference type="WBParaSite" id="nRc.2.0.1.t35191-RA"/>
    </source>
</evidence>
<evidence type="ECO:0000313" key="2">
    <source>
        <dbReference type="Proteomes" id="UP000887565"/>
    </source>
</evidence>
<feature type="compositionally biased region" description="Polar residues" evidence="1">
    <location>
        <begin position="288"/>
        <end position="302"/>
    </location>
</feature>
<feature type="compositionally biased region" description="Polar residues" evidence="1">
    <location>
        <begin position="257"/>
        <end position="276"/>
    </location>
</feature>
<organism evidence="2 3">
    <name type="scientific">Romanomermis culicivorax</name>
    <name type="common">Nematode worm</name>
    <dbReference type="NCBI Taxonomy" id="13658"/>
    <lineage>
        <taxon>Eukaryota</taxon>
        <taxon>Metazoa</taxon>
        <taxon>Ecdysozoa</taxon>
        <taxon>Nematoda</taxon>
        <taxon>Enoplea</taxon>
        <taxon>Dorylaimia</taxon>
        <taxon>Mermithida</taxon>
        <taxon>Mermithoidea</taxon>
        <taxon>Mermithidae</taxon>
        <taxon>Romanomermis</taxon>
    </lineage>
</organism>
<dbReference type="WBParaSite" id="nRc.2.0.1.t35191-RA">
    <property type="protein sequence ID" value="nRc.2.0.1.t35191-RA"/>
    <property type="gene ID" value="nRc.2.0.1.g35191"/>
</dbReference>
<reference evidence="3 4" key="1">
    <citation type="submission" date="2022-11" db="UniProtKB">
        <authorList>
            <consortium name="WormBaseParasite"/>
        </authorList>
    </citation>
    <scope>IDENTIFICATION</scope>
</reference>
<evidence type="ECO:0000313" key="3">
    <source>
        <dbReference type="WBParaSite" id="nRc.2.0.1.t35190-RA"/>
    </source>
</evidence>
<protein>
    <submittedName>
        <fullName evidence="3 4">Uncharacterized protein</fullName>
    </submittedName>
</protein>
<evidence type="ECO:0000256" key="1">
    <source>
        <dbReference type="SAM" id="MobiDB-lite"/>
    </source>
</evidence>
<feature type="region of interest" description="Disordered" evidence="1">
    <location>
        <begin position="435"/>
        <end position="456"/>
    </location>
</feature>
<feature type="region of interest" description="Disordered" evidence="1">
    <location>
        <begin position="344"/>
        <end position="369"/>
    </location>
</feature>
<sequence>MRINYKRLTRYSIVQRKNDLIVGLFGSQTLGRRLVALATGAVATGAYAKQAITQDTRTGLVDNHGQYLLYRLNYWSIGRHLNGMEAFFRWKYHAVQVPSNRPIVQTIKQILTMIINETSSGVLRNSLFCICARGHSAGGQSYESTAERLTTEQADNKIIFTLDDRIPVDAKEYDFMVKWGESIRNISEIAGKVIAAAGPKTIYSEYANFVEIFYNEKDYTFYLMPSDKIDRFSSRVTTSAPCLGRPPPSYVYVGPEPNSSRSESRTANGNHSTNGVNDEKLSEKTRSETTSPVGGDATSATAMLQKKNSCRQQRDDQVQRNDSTSFDVKTPKLRNAHSTGSLYCPACSGGSRRSSNKTPDGGDDDDNSSRGALERRLFDVEFKHIAIILQIKKIYTHNFLRPTCTSNGRLGRASVSIPVQLGVFDPGHCDFLTVKRPSDASTTTGTDDEQPPPLPFKPAVDTVKLIVVDPPPPPAVSANDQPIKINNRNNDQSSLSSSSIDVTLKSGDLQKFIENRRSLYKRYHPGEVEYV</sequence>
<keyword evidence="2" id="KW-1185">Reference proteome</keyword>
<accession>A0A915K9Z6</accession>
<feature type="region of interest" description="Disordered" evidence="1">
    <location>
        <begin position="471"/>
        <end position="499"/>
    </location>
</feature>
<name>A0A915K9Z6_ROMCU</name>
<feature type="compositionally biased region" description="Basic and acidic residues" evidence="1">
    <location>
        <begin position="277"/>
        <end position="287"/>
    </location>
</feature>
<feature type="region of interest" description="Disordered" evidence="1">
    <location>
        <begin position="237"/>
        <end position="332"/>
    </location>
</feature>
<feature type="compositionally biased region" description="Polar residues" evidence="1">
    <location>
        <begin position="478"/>
        <end position="492"/>
    </location>
</feature>
<dbReference type="Proteomes" id="UP000887565">
    <property type="component" value="Unplaced"/>
</dbReference>